<dbReference type="HAMAP" id="MF_01080">
    <property type="entry name" value="TruB_bact"/>
    <property type="match status" value="1"/>
</dbReference>
<keyword evidence="8" id="KW-1185">Reference proteome</keyword>
<proteinExistence type="inferred from homology"/>
<dbReference type="EC" id="5.4.99.25" evidence="5"/>
<sequence>MARALPLDEIPVYGKHNLPDKDTDLTKGAIFLIDKPLEWSSFDVVKFLRKRIRVKKTGHAGTLDPLATGMLILCCGKATKSISMIQDLPKTYVGEITFGKATTTYDAEGEVNEEAGWEHITPEKIEQVLDEEFTGTVEQIPPMYSALKYGGKKLYELARKGEEVVRLPRQVTFHNHEIIKYDPPVLTLKIVCSKGTYIRSLARDLGEALDSKGFLSGLERTSIGHFLVEDALHPHEMADQLKEIWES</sequence>
<dbReference type="InterPro" id="IPR014780">
    <property type="entry name" value="tRNA_psdUridine_synth_TruB"/>
</dbReference>
<dbReference type="NCBIfam" id="TIGR00431">
    <property type="entry name" value="TruB"/>
    <property type="match status" value="1"/>
</dbReference>
<dbReference type="GO" id="GO:1990481">
    <property type="term" value="P:mRNA pseudouridine synthesis"/>
    <property type="evidence" value="ECO:0007669"/>
    <property type="project" value="TreeGrafter"/>
</dbReference>
<dbReference type="GO" id="GO:0003723">
    <property type="term" value="F:RNA binding"/>
    <property type="evidence" value="ECO:0007669"/>
    <property type="project" value="InterPro"/>
</dbReference>
<accession>A0A521AXV3</accession>
<evidence type="ECO:0000256" key="1">
    <source>
        <dbReference type="ARBA" id="ARBA00000385"/>
    </source>
</evidence>
<organism evidence="7 8">
    <name type="scientific">Gracilimonas mengyeensis</name>
    <dbReference type="NCBI Taxonomy" id="1302730"/>
    <lineage>
        <taxon>Bacteria</taxon>
        <taxon>Pseudomonadati</taxon>
        <taxon>Balneolota</taxon>
        <taxon>Balneolia</taxon>
        <taxon>Balneolales</taxon>
        <taxon>Balneolaceae</taxon>
        <taxon>Gracilimonas</taxon>
    </lineage>
</organism>
<dbReference type="RefSeq" id="WP_142452917.1">
    <property type="nucleotide sequence ID" value="NZ_FXTP01000001.1"/>
</dbReference>
<dbReference type="EMBL" id="FXTP01000001">
    <property type="protein sequence ID" value="SMO39654.1"/>
    <property type="molecule type" value="Genomic_DNA"/>
</dbReference>
<gene>
    <name evidence="5" type="primary">truB</name>
    <name evidence="7" type="ORF">SAMN06265219_101416</name>
</gene>
<evidence type="ECO:0000313" key="8">
    <source>
        <dbReference type="Proteomes" id="UP000317557"/>
    </source>
</evidence>
<dbReference type="GO" id="GO:0031119">
    <property type="term" value="P:tRNA pseudouridine synthesis"/>
    <property type="evidence" value="ECO:0007669"/>
    <property type="project" value="UniProtKB-UniRule"/>
</dbReference>
<dbReference type="OrthoDB" id="9802309at2"/>
<dbReference type="PANTHER" id="PTHR13767:SF2">
    <property type="entry name" value="PSEUDOURIDYLATE SYNTHASE TRUB1"/>
    <property type="match status" value="1"/>
</dbReference>
<comment type="function">
    <text evidence="5">Responsible for synthesis of pseudouridine from uracil-55 in the psi GC loop of transfer RNAs.</text>
</comment>
<protein>
    <recommendedName>
        <fullName evidence="5">tRNA pseudouridine synthase B</fullName>
        <ecNumber evidence="5">5.4.99.25</ecNumber>
    </recommendedName>
    <alternativeName>
        <fullName evidence="5">tRNA pseudouridine(55) synthase</fullName>
        <shortName evidence="5">Psi55 synthase</shortName>
    </alternativeName>
    <alternativeName>
        <fullName evidence="5">tRNA pseudouridylate synthase</fullName>
    </alternativeName>
    <alternativeName>
        <fullName evidence="5">tRNA-uridine isomerase</fullName>
    </alternativeName>
</protein>
<dbReference type="SUPFAM" id="SSF55120">
    <property type="entry name" value="Pseudouridine synthase"/>
    <property type="match status" value="1"/>
</dbReference>
<evidence type="ECO:0000256" key="5">
    <source>
        <dbReference type="HAMAP-Rule" id="MF_01080"/>
    </source>
</evidence>
<dbReference type="AlphaFoldDB" id="A0A521AXV3"/>
<dbReference type="InterPro" id="IPR002501">
    <property type="entry name" value="PsdUridine_synth_N"/>
</dbReference>
<feature type="domain" description="Pseudouridine synthase II N-terminal" evidence="6">
    <location>
        <begin position="49"/>
        <end position="198"/>
    </location>
</feature>
<dbReference type="GO" id="GO:0160148">
    <property type="term" value="F:tRNA pseudouridine(55) synthase activity"/>
    <property type="evidence" value="ECO:0007669"/>
    <property type="project" value="UniProtKB-EC"/>
</dbReference>
<dbReference type="Proteomes" id="UP000317557">
    <property type="component" value="Unassembled WGS sequence"/>
</dbReference>
<keyword evidence="3 5" id="KW-0819">tRNA processing</keyword>
<dbReference type="Gene3D" id="3.30.2350.10">
    <property type="entry name" value="Pseudouridine synthase"/>
    <property type="match status" value="1"/>
</dbReference>
<dbReference type="PANTHER" id="PTHR13767">
    <property type="entry name" value="TRNA-PSEUDOURIDINE SYNTHASE"/>
    <property type="match status" value="1"/>
</dbReference>
<evidence type="ECO:0000256" key="2">
    <source>
        <dbReference type="ARBA" id="ARBA00005642"/>
    </source>
</evidence>
<comment type="catalytic activity">
    <reaction evidence="1 5">
        <text>uridine(55) in tRNA = pseudouridine(55) in tRNA</text>
        <dbReference type="Rhea" id="RHEA:42532"/>
        <dbReference type="Rhea" id="RHEA-COMP:10101"/>
        <dbReference type="Rhea" id="RHEA-COMP:10102"/>
        <dbReference type="ChEBI" id="CHEBI:65314"/>
        <dbReference type="ChEBI" id="CHEBI:65315"/>
        <dbReference type="EC" id="5.4.99.25"/>
    </reaction>
</comment>
<evidence type="ECO:0000256" key="4">
    <source>
        <dbReference type="ARBA" id="ARBA00023235"/>
    </source>
</evidence>
<evidence type="ECO:0000313" key="7">
    <source>
        <dbReference type="EMBL" id="SMO39654.1"/>
    </source>
</evidence>
<dbReference type="CDD" id="cd02573">
    <property type="entry name" value="PseudoU_synth_EcTruB"/>
    <property type="match status" value="1"/>
</dbReference>
<keyword evidence="4 5" id="KW-0413">Isomerase</keyword>
<comment type="similarity">
    <text evidence="2 5">Belongs to the pseudouridine synthase TruB family. Type 1 subfamily.</text>
</comment>
<evidence type="ECO:0000256" key="3">
    <source>
        <dbReference type="ARBA" id="ARBA00022694"/>
    </source>
</evidence>
<name>A0A521AXV3_9BACT</name>
<reference evidence="7 8" key="1">
    <citation type="submission" date="2017-05" db="EMBL/GenBank/DDBJ databases">
        <authorList>
            <person name="Varghese N."/>
            <person name="Submissions S."/>
        </authorList>
    </citation>
    <scope>NUCLEOTIDE SEQUENCE [LARGE SCALE GENOMIC DNA]</scope>
    <source>
        <strain evidence="7 8">DSM 21985</strain>
    </source>
</reference>
<dbReference type="Pfam" id="PF01509">
    <property type="entry name" value="TruB_N"/>
    <property type="match status" value="1"/>
</dbReference>
<dbReference type="InterPro" id="IPR020103">
    <property type="entry name" value="PsdUridine_synth_cat_dom_sf"/>
</dbReference>
<feature type="active site" description="Nucleophile" evidence="5">
    <location>
        <position position="64"/>
    </location>
</feature>
<evidence type="ECO:0000259" key="6">
    <source>
        <dbReference type="Pfam" id="PF01509"/>
    </source>
</evidence>